<evidence type="ECO:0000313" key="2">
    <source>
        <dbReference type="RefSeq" id="XP_035872427.1"/>
    </source>
</evidence>
<gene>
    <name evidence="2" type="primary">CXHXorf65</name>
</gene>
<dbReference type="GeneID" id="118498452"/>
<dbReference type="FunCoup" id="A0A7E6CZT3">
    <property type="interactions" value="84"/>
</dbReference>
<dbReference type="Proteomes" id="UP000504628">
    <property type="component" value="Chromosome X"/>
</dbReference>
<dbReference type="PANTHER" id="PTHR33887">
    <property type="entry name" value="PB1 DOMAIN-CONTAINING PROTEIN"/>
    <property type="match status" value="1"/>
</dbReference>
<name>A0A7E6CZT3_9CHIR</name>
<sequence length="246" mass="27560">MFIYIKHGGEGASRRNWSTCAGLGRFEGSGDHRNSITREGPYAPFHLFSDSQIFIANTNCAVYHLLYYVRRKLGLSKRGSIDLCDTTGTMKLFFLMKKPGDYATKYLTARNTYYVCRVIRGKPGTPRANAFLAFVPLLKNPEHSVVEALRLQCALMERSRLKMLAIKQAKKLAKAESARSLAVRLPKFSLSQRPFPPPANQAPPPWSSGVDFLSKFNTHAQDLPFTSVVLPLALVCRKLPCTNLFT</sequence>
<dbReference type="Pfam" id="PF15874">
    <property type="entry name" value="Il2rg"/>
    <property type="match status" value="1"/>
</dbReference>
<dbReference type="KEGG" id="pdic:118498452"/>
<keyword evidence="1" id="KW-1185">Reference proteome</keyword>
<reference evidence="2" key="1">
    <citation type="submission" date="2025-08" db="UniProtKB">
        <authorList>
            <consortium name="RefSeq"/>
        </authorList>
    </citation>
    <scope>IDENTIFICATION</scope>
    <source>
        <tissue evidence="2">Muscle</tissue>
    </source>
</reference>
<accession>A0A7E6CZT3</accession>
<dbReference type="PANTHER" id="PTHR33887:SF4">
    <property type="entry name" value="AB2-183"/>
    <property type="match status" value="1"/>
</dbReference>
<evidence type="ECO:0000313" key="1">
    <source>
        <dbReference type="Proteomes" id="UP000504628"/>
    </source>
</evidence>
<dbReference type="RefSeq" id="XP_035872427.1">
    <property type="nucleotide sequence ID" value="XM_036016534.1"/>
</dbReference>
<dbReference type="InterPro" id="IPR039471">
    <property type="entry name" value="CXorf65-like"/>
</dbReference>
<dbReference type="AlphaFoldDB" id="A0A7E6CZT3"/>
<organism evidence="1 2">
    <name type="scientific">Phyllostomus discolor</name>
    <name type="common">pale spear-nosed bat</name>
    <dbReference type="NCBI Taxonomy" id="89673"/>
    <lineage>
        <taxon>Eukaryota</taxon>
        <taxon>Metazoa</taxon>
        <taxon>Chordata</taxon>
        <taxon>Craniata</taxon>
        <taxon>Vertebrata</taxon>
        <taxon>Euteleostomi</taxon>
        <taxon>Mammalia</taxon>
        <taxon>Eutheria</taxon>
        <taxon>Laurasiatheria</taxon>
        <taxon>Chiroptera</taxon>
        <taxon>Yangochiroptera</taxon>
        <taxon>Phyllostomidae</taxon>
        <taxon>Phyllostominae</taxon>
        <taxon>Phyllostomus</taxon>
    </lineage>
</organism>
<dbReference type="CTD" id="103690850"/>
<protein>
    <submittedName>
        <fullName evidence="2">Uncharacterized protein CXorf65 homolog isoform X1</fullName>
    </submittedName>
</protein>
<dbReference type="OrthoDB" id="2109241at2759"/>
<dbReference type="InParanoid" id="A0A7E6CZT3"/>
<proteinExistence type="predicted"/>